<protein>
    <submittedName>
        <fullName evidence="1">Uncharacterized protein</fullName>
    </submittedName>
</protein>
<accession>A0AAV5K589</accession>
<evidence type="ECO:0000313" key="1">
    <source>
        <dbReference type="EMBL" id="GKV19978.1"/>
    </source>
</evidence>
<organism evidence="1 2">
    <name type="scientific">Rubroshorea leprosula</name>
    <dbReference type="NCBI Taxonomy" id="152421"/>
    <lineage>
        <taxon>Eukaryota</taxon>
        <taxon>Viridiplantae</taxon>
        <taxon>Streptophyta</taxon>
        <taxon>Embryophyta</taxon>
        <taxon>Tracheophyta</taxon>
        <taxon>Spermatophyta</taxon>
        <taxon>Magnoliopsida</taxon>
        <taxon>eudicotyledons</taxon>
        <taxon>Gunneridae</taxon>
        <taxon>Pentapetalae</taxon>
        <taxon>rosids</taxon>
        <taxon>malvids</taxon>
        <taxon>Malvales</taxon>
        <taxon>Dipterocarpaceae</taxon>
        <taxon>Rubroshorea</taxon>
    </lineage>
</organism>
<gene>
    <name evidence="1" type="ORF">SLEP1_g30164</name>
</gene>
<dbReference type="AlphaFoldDB" id="A0AAV5K589"/>
<keyword evidence="2" id="KW-1185">Reference proteome</keyword>
<dbReference type="EMBL" id="BPVZ01000054">
    <property type="protein sequence ID" value="GKV19978.1"/>
    <property type="molecule type" value="Genomic_DNA"/>
</dbReference>
<sequence>MFRHLGWLIGLNNKSASVKKLPDAKPHPAQVKPEPMLDAMQEIAIYIHRFHNLDLFQQGWYQVKITMRWEDDENASSAAPARVVQYEGNVVK</sequence>
<dbReference type="Proteomes" id="UP001054252">
    <property type="component" value="Unassembled WGS sequence"/>
</dbReference>
<comment type="caution">
    <text evidence="1">The sequence shown here is derived from an EMBL/GenBank/DDBJ whole genome shotgun (WGS) entry which is preliminary data.</text>
</comment>
<name>A0AAV5K589_9ROSI</name>
<evidence type="ECO:0000313" key="2">
    <source>
        <dbReference type="Proteomes" id="UP001054252"/>
    </source>
</evidence>
<reference evidence="1 2" key="1">
    <citation type="journal article" date="2021" name="Commun. Biol.">
        <title>The genome of Shorea leprosula (Dipterocarpaceae) highlights the ecological relevance of drought in aseasonal tropical rainforests.</title>
        <authorList>
            <person name="Ng K.K.S."/>
            <person name="Kobayashi M.J."/>
            <person name="Fawcett J.A."/>
            <person name="Hatakeyama M."/>
            <person name="Paape T."/>
            <person name="Ng C.H."/>
            <person name="Ang C.C."/>
            <person name="Tnah L.H."/>
            <person name="Lee C.T."/>
            <person name="Nishiyama T."/>
            <person name="Sese J."/>
            <person name="O'Brien M.J."/>
            <person name="Copetti D."/>
            <person name="Mohd Noor M.I."/>
            <person name="Ong R.C."/>
            <person name="Putra M."/>
            <person name="Sireger I.Z."/>
            <person name="Indrioko S."/>
            <person name="Kosugi Y."/>
            <person name="Izuno A."/>
            <person name="Isagi Y."/>
            <person name="Lee S.L."/>
            <person name="Shimizu K.K."/>
        </authorList>
    </citation>
    <scope>NUCLEOTIDE SEQUENCE [LARGE SCALE GENOMIC DNA]</scope>
    <source>
        <strain evidence="1">214</strain>
    </source>
</reference>
<proteinExistence type="predicted"/>